<protein>
    <submittedName>
        <fullName evidence="6">TBC1 domain family member 4</fullName>
    </submittedName>
</protein>
<evidence type="ECO:0000256" key="3">
    <source>
        <dbReference type="SAM" id="Coils"/>
    </source>
</evidence>
<feature type="compositionally biased region" description="Polar residues" evidence="4">
    <location>
        <begin position="599"/>
        <end position="609"/>
    </location>
</feature>
<keyword evidence="2" id="KW-0597">Phosphoprotein</keyword>
<dbReference type="PANTHER" id="PTHR47219">
    <property type="entry name" value="RAB GTPASE-ACTIVATING PROTEIN 1-LIKE"/>
    <property type="match status" value="1"/>
</dbReference>
<feature type="compositionally biased region" description="Basic and acidic residues" evidence="4">
    <location>
        <begin position="140"/>
        <end position="153"/>
    </location>
</feature>
<name>A0A8B6BYW8_MYTGA</name>
<dbReference type="OrthoDB" id="295078at2759"/>
<evidence type="ECO:0000313" key="6">
    <source>
        <dbReference type="EMBL" id="VDH97209.1"/>
    </source>
</evidence>
<dbReference type="SMART" id="SM00164">
    <property type="entry name" value="TBC"/>
    <property type="match status" value="1"/>
</dbReference>
<dbReference type="PANTHER" id="PTHR47219:SF16">
    <property type="entry name" value="GTPASE ACTIVATING PROTEIN"/>
    <property type="match status" value="1"/>
</dbReference>
<dbReference type="Gene3D" id="1.10.8.270">
    <property type="entry name" value="putative rabgap domain of human tbc1 domain family member 14 like domains"/>
    <property type="match status" value="1"/>
</dbReference>
<evidence type="ECO:0000259" key="5">
    <source>
        <dbReference type="PROSITE" id="PS50086"/>
    </source>
</evidence>
<dbReference type="Pfam" id="PF00566">
    <property type="entry name" value="RabGAP-TBC"/>
    <property type="match status" value="1"/>
</dbReference>
<dbReference type="AlphaFoldDB" id="A0A8B6BYW8"/>
<keyword evidence="7" id="KW-1185">Reference proteome</keyword>
<organism evidence="6 7">
    <name type="scientific">Mytilus galloprovincialis</name>
    <name type="common">Mediterranean mussel</name>
    <dbReference type="NCBI Taxonomy" id="29158"/>
    <lineage>
        <taxon>Eukaryota</taxon>
        <taxon>Metazoa</taxon>
        <taxon>Spiralia</taxon>
        <taxon>Lophotrochozoa</taxon>
        <taxon>Mollusca</taxon>
        <taxon>Bivalvia</taxon>
        <taxon>Autobranchia</taxon>
        <taxon>Pteriomorphia</taxon>
        <taxon>Mytilida</taxon>
        <taxon>Mytiloidea</taxon>
        <taxon>Mytilidae</taxon>
        <taxon>Mytilinae</taxon>
        <taxon>Mytilus</taxon>
    </lineage>
</organism>
<keyword evidence="1" id="KW-0343">GTPase activation</keyword>
<dbReference type="Pfam" id="PF11830">
    <property type="entry name" value="DUF3350"/>
    <property type="match status" value="1"/>
</dbReference>
<feature type="region of interest" description="Disordered" evidence="4">
    <location>
        <begin position="573"/>
        <end position="609"/>
    </location>
</feature>
<feature type="region of interest" description="Disordered" evidence="4">
    <location>
        <begin position="207"/>
        <end position="231"/>
    </location>
</feature>
<dbReference type="Gene3D" id="1.10.10.2750">
    <property type="match status" value="1"/>
</dbReference>
<feature type="compositionally biased region" description="Basic and acidic residues" evidence="4">
    <location>
        <begin position="217"/>
        <end position="231"/>
    </location>
</feature>
<evidence type="ECO:0000256" key="1">
    <source>
        <dbReference type="ARBA" id="ARBA00022468"/>
    </source>
</evidence>
<proteinExistence type="predicted"/>
<dbReference type="GO" id="GO:0005096">
    <property type="term" value="F:GTPase activator activity"/>
    <property type="evidence" value="ECO:0007669"/>
    <property type="project" value="UniProtKB-KW"/>
</dbReference>
<reference evidence="6" key="1">
    <citation type="submission" date="2018-11" db="EMBL/GenBank/DDBJ databases">
        <authorList>
            <person name="Alioto T."/>
            <person name="Alioto T."/>
        </authorList>
    </citation>
    <scope>NUCLEOTIDE SEQUENCE</scope>
</reference>
<dbReference type="EMBL" id="UYJE01000868">
    <property type="protein sequence ID" value="VDH97209.1"/>
    <property type="molecule type" value="Genomic_DNA"/>
</dbReference>
<dbReference type="InterPro" id="IPR021785">
    <property type="entry name" value="DUF3350"/>
</dbReference>
<evidence type="ECO:0000313" key="7">
    <source>
        <dbReference type="Proteomes" id="UP000596742"/>
    </source>
</evidence>
<feature type="region of interest" description="Disordered" evidence="4">
    <location>
        <begin position="79"/>
        <end position="118"/>
    </location>
</feature>
<accession>A0A8B6BYW8</accession>
<keyword evidence="3" id="KW-0175">Coiled coil</keyword>
<dbReference type="InterPro" id="IPR050302">
    <property type="entry name" value="Rab_GAP_TBC_domain"/>
</dbReference>
<dbReference type="InterPro" id="IPR000195">
    <property type="entry name" value="Rab-GAP-TBC_dom"/>
</dbReference>
<evidence type="ECO:0000256" key="4">
    <source>
        <dbReference type="SAM" id="MobiDB-lite"/>
    </source>
</evidence>
<dbReference type="PROSITE" id="PS50086">
    <property type="entry name" value="TBC_RABGAP"/>
    <property type="match status" value="1"/>
</dbReference>
<feature type="domain" description="Rab-GAP TBC" evidence="5">
    <location>
        <begin position="315"/>
        <end position="504"/>
    </location>
</feature>
<sequence>MNYNVKCSLHDILQFNIIESKGKAALSFDSIKNKCKKSLTTSFESLILRGKKKEEGERTRHRSGTTVSEYSWARSFDSSATSTPDCSPMPSPATMSSQQFHYPSPPGSPTEGRPRSQTVGTLADTGLLSKKFQDITNLGKPKEKELELQDPPKRRNSVNSPMKQMFLLVGNNFSKKPTPIPDDILDESDVNYSPNRRGSFRKTIFNSVVTPSRTPRSVKESPKDEEPNVKKTPEEIRALWKKTILQTMLLIRMEKEKQDLKARQHEEFQQKPDLDYEEITPCLKEVTLQWEEMLTEEDRDTRFSPQVVLDCVRKGVPKQLRGEIWYLMVDQHKLHYPSKNDMSPSREYQDLLKDLTEYQHNILIDLGRTFPEHKYFSTQLGPGQLALYNLLKAYSLLDRQVGYCQGLSFIAGILLMHMDEPAAFETLRHMMFNLGLRKQFHPSMMPLQVFELDISKQLQAYEVEYHVLREEMIYSPSSGDTDKIKKLEDMNQRLKQQNNELLERLQNMNSHQHSLDIVIHNTQTSETKLKSHIKTLEIERKALLNAIMKLRQLIPEEQFQKLDILLPPLSPSIQSSPIHQPKNLRIGGNSRAHHHVSRSKSSPLAHTPE</sequence>
<dbReference type="Proteomes" id="UP000596742">
    <property type="component" value="Unassembled WGS sequence"/>
</dbReference>
<dbReference type="SUPFAM" id="SSF47923">
    <property type="entry name" value="Ypt/Rab-GAP domain of gyp1p"/>
    <property type="match status" value="1"/>
</dbReference>
<gene>
    <name evidence="6" type="ORF">MGAL_10B070305</name>
</gene>
<feature type="region of interest" description="Disordered" evidence="4">
    <location>
        <begin position="132"/>
        <end position="160"/>
    </location>
</feature>
<dbReference type="FunFam" id="1.10.8.270:FF:000001">
    <property type="entry name" value="TBC1 domain family member 1"/>
    <property type="match status" value="1"/>
</dbReference>
<dbReference type="FunFam" id="1.10.10.2750:FF:000002">
    <property type="entry name" value="TBC1 domain family member 4"/>
    <property type="match status" value="1"/>
</dbReference>
<comment type="caution">
    <text evidence="6">The sequence shown here is derived from an EMBL/GenBank/DDBJ whole genome shotgun (WGS) entry which is preliminary data.</text>
</comment>
<feature type="coiled-coil region" evidence="3">
    <location>
        <begin position="484"/>
        <end position="553"/>
    </location>
</feature>
<dbReference type="InterPro" id="IPR035969">
    <property type="entry name" value="Rab-GAP_TBC_sf"/>
</dbReference>
<evidence type="ECO:0000256" key="2">
    <source>
        <dbReference type="ARBA" id="ARBA00022553"/>
    </source>
</evidence>